<proteinExistence type="predicted"/>
<organism evidence="1 2">
    <name type="scientific">Flavobacterium psychroterrae</name>
    <dbReference type="NCBI Taxonomy" id="2133767"/>
    <lineage>
        <taxon>Bacteria</taxon>
        <taxon>Pseudomonadati</taxon>
        <taxon>Bacteroidota</taxon>
        <taxon>Flavobacteriia</taxon>
        <taxon>Flavobacteriales</taxon>
        <taxon>Flavobacteriaceae</taxon>
        <taxon>Flavobacterium</taxon>
    </lineage>
</organism>
<evidence type="ECO:0000313" key="1">
    <source>
        <dbReference type="EMBL" id="MBS7231184.1"/>
    </source>
</evidence>
<evidence type="ECO:0000313" key="2">
    <source>
        <dbReference type="Proteomes" id="UP000722625"/>
    </source>
</evidence>
<reference evidence="1 2" key="1">
    <citation type="journal article" date="2018" name="Int. J. Syst. Evol. Microbiol.">
        <title>Flavobacterium chryseum sp. nov. and Flavobacterium psychroterrae sp. nov., novel environmental bacteria isolated from Antarctica.</title>
        <authorList>
            <person name="Kralova S."/>
            <person name="Svec P."/>
            <person name="Busse H.J."/>
            <person name="Stankova E."/>
            <person name="Vaczi P."/>
            <person name="Sedlacek I."/>
        </authorList>
    </citation>
    <scope>NUCLEOTIDE SEQUENCE [LARGE SCALE GENOMIC DNA]</scope>
    <source>
        <strain evidence="1 2">CCM 8827</strain>
    </source>
</reference>
<name>A0ABS5PA31_9FLAO</name>
<dbReference type="RefSeq" id="WP_213298196.1">
    <property type="nucleotide sequence ID" value="NZ_JAGYVZ010000006.1"/>
</dbReference>
<accession>A0ABS5PA31</accession>
<dbReference type="EMBL" id="JAGYVZ010000006">
    <property type="protein sequence ID" value="MBS7231184.1"/>
    <property type="molecule type" value="Genomic_DNA"/>
</dbReference>
<keyword evidence="2" id="KW-1185">Reference proteome</keyword>
<sequence>MDKEKLEEKLNYVTNELDKRVITYLFINDTLDFKSIFVFWIDENNIEIADFTAEKKILEYYKNQKVSFKQRLGGIKYGKEKIEFPYRFRINNYESGIYILKELGKDGYQMVTTYEDVKENKETKYYFRHINPDGVYGWYSGSTYELSK</sequence>
<gene>
    <name evidence="1" type="ORF">KHA90_09110</name>
</gene>
<dbReference type="Proteomes" id="UP000722625">
    <property type="component" value="Unassembled WGS sequence"/>
</dbReference>
<protein>
    <submittedName>
        <fullName evidence="1">Uncharacterized protein</fullName>
    </submittedName>
</protein>
<comment type="caution">
    <text evidence="1">The sequence shown here is derived from an EMBL/GenBank/DDBJ whole genome shotgun (WGS) entry which is preliminary data.</text>
</comment>